<keyword evidence="6 7" id="KW-0862">Zinc</keyword>
<feature type="binding site" evidence="7">
    <location>
        <position position="58"/>
    </location>
    <ligand>
        <name>Zn(2+)</name>
        <dbReference type="ChEBI" id="CHEBI:29105"/>
        <label>2</label>
    </ligand>
</feature>
<comment type="pathway">
    <text evidence="2 7">Secondary metabolite metabolism; methylglyoxal degradation; (R)-lactate from methylglyoxal: step 2/2.</text>
</comment>
<dbReference type="AlphaFoldDB" id="U3CAH4"/>
<comment type="cofactor">
    <cofactor evidence="7">
        <name>Zn(2+)</name>
        <dbReference type="ChEBI" id="CHEBI:29105"/>
    </cofactor>
    <text evidence="7">Binds 2 Zn(2+) ions per subunit.</text>
</comment>
<evidence type="ECO:0000259" key="8">
    <source>
        <dbReference type="SMART" id="SM00849"/>
    </source>
</evidence>
<dbReference type="EMBL" id="BATM01000001">
    <property type="protein sequence ID" value="GAD78319.1"/>
    <property type="molecule type" value="Genomic_DNA"/>
</dbReference>
<evidence type="ECO:0000256" key="5">
    <source>
        <dbReference type="ARBA" id="ARBA00022801"/>
    </source>
</evidence>
<dbReference type="CDD" id="cd07723">
    <property type="entry name" value="hydroxyacylglutathione_hydrolase_MBL-fold"/>
    <property type="match status" value="1"/>
</dbReference>
<comment type="function">
    <text evidence="7">Thiolesterase that catalyzes the hydrolysis of S-D-lactoyl-glutathione to form glutathione and D-lactic acid.</text>
</comment>
<dbReference type="EC" id="3.1.2.6" evidence="7"/>
<dbReference type="PANTHER" id="PTHR43705">
    <property type="entry name" value="HYDROXYACYLGLUTATHIONE HYDROLASE"/>
    <property type="match status" value="1"/>
</dbReference>
<feature type="binding site" evidence="7">
    <location>
        <position position="128"/>
    </location>
    <ligand>
        <name>Zn(2+)</name>
        <dbReference type="ChEBI" id="CHEBI:29105"/>
        <label>1</label>
    </ligand>
</feature>
<dbReference type="OrthoDB" id="9802248at2"/>
<feature type="binding site" evidence="7">
    <location>
        <position position="56"/>
    </location>
    <ligand>
        <name>Zn(2+)</name>
        <dbReference type="ChEBI" id="CHEBI:29105"/>
        <label>1</label>
    </ligand>
</feature>
<dbReference type="PIRSF" id="PIRSF005457">
    <property type="entry name" value="Glx"/>
    <property type="match status" value="1"/>
</dbReference>
<dbReference type="Pfam" id="PF16123">
    <property type="entry name" value="HAGH_C"/>
    <property type="match status" value="1"/>
</dbReference>
<reference evidence="9 10" key="1">
    <citation type="submission" date="2013-09" db="EMBL/GenBank/DDBJ databases">
        <title>Whole genome shotgun sequence of Vibrio ezurae NBRC 102218.</title>
        <authorList>
            <person name="Yoshida I."/>
            <person name="Hosoyama A."/>
            <person name="Numata M."/>
            <person name="Hashimoto M."/>
            <person name="Hosoyama Y."/>
            <person name="Tsuchikane K."/>
            <person name="Noguchi M."/>
            <person name="Hirakata S."/>
            <person name="Ichikawa N."/>
            <person name="Ohji S."/>
            <person name="Yamazoe A."/>
            <person name="Fujita N."/>
        </authorList>
    </citation>
    <scope>NUCLEOTIDE SEQUENCE [LARGE SCALE GENOMIC DNA]</scope>
    <source>
        <strain evidence="9 10">NBRC 102218</strain>
    </source>
</reference>
<dbReference type="NCBIfam" id="TIGR03413">
    <property type="entry name" value="GSH_gloB"/>
    <property type="match status" value="1"/>
</dbReference>
<evidence type="ECO:0000256" key="4">
    <source>
        <dbReference type="ARBA" id="ARBA00022723"/>
    </source>
</evidence>
<comment type="caution">
    <text evidence="9">The sequence shown here is derived from an EMBL/GenBank/DDBJ whole genome shotgun (WGS) entry which is preliminary data.</text>
</comment>
<dbReference type="STRING" id="1219080.VEZ01S_01_00980"/>
<name>U3CAH4_9VIBR</name>
<feature type="binding site" evidence="7">
    <location>
        <position position="128"/>
    </location>
    <ligand>
        <name>Zn(2+)</name>
        <dbReference type="ChEBI" id="CHEBI:29105"/>
        <label>2</label>
    </ligand>
</feature>
<protein>
    <recommendedName>
        <fullName evidence="7">Hydroxyacylglutathione hydrolase</fullName>
        <ecNumber evidence="7">3.1.2.6</ecNumber>
    </recommendedName>
    <alternativeName>
        <fullName evidence="7">Glyoxalase II</fullName>
        <shortName evidence="7">Glx II</shortName>
    </alternativeName>
</protein>
<keyword evidence="5 7" id="KW-0378">Hydrolase</keyword>
<evidence type="ECO:0000313" key="10">
    <source>
        <dbReference type="Proteomes" id="UP000016562"/>
    </source>
</evidence>
<feature type="binding site" evidence="7">
    <location>
        <position position="54"/>
    </location>
    <ligand>
        <name>Zn(2+)</name>
        <dbReference type="ChEBI" id="CHEBI:29105"/>
        <label>1</label>
    </ligand>
</feature>
<comment type="similarity">
    <text evidence="3 7">Belongs to the metallo-beta-lactamase superfamily. Glyoxalase II family.</text>
</comment>
<dbReference type="eggNOG" id="COG0491">
    <property type="taxonomic scope" value="Bacteria"/>
</dbReference>
<accession>U3CAH4</accession>
<dbReference type="Gene3D" id="3.60.15.10">
    <property type="entry name" value="Ribonuclease Z/Hydroxyacylglutathione hydrolase-like"/>
    <property type="match status" value="1"/>
</dbReference>
<dbReference type="InterPro" id="IPR032282">
    <property type="entry name" value="HAGH_C"/>
</dbReference>
<dbReference type="GO" id="GO:0019243">
    <property type="term" value="P:methylglyoxal catabolic process to D-lactate via S-lactoyl-glutathione"/>
    <property type="evidence" value="ECO:0007669"/>
    <property type="project" value="UniProtKB-UniRule"/>
</dbReference>
<organism evidence="9 10">
    <name type="scientific">Vibrio ezurae NBRC 102218</name>
    <dbReference type="NCBI Taxonomy" id="1219080"/>
    <lineage>
        <taxon>Bacteria</taxon>
        <taxon>Pseudomonadati</taxon>
        <taxon>Pseudomonadota</taxon>
        <taxon>Gammaproteobacteria</taxon>
        <taxon>Vibrionales</taxon>
        <taxon>Vibrionaceae</taxon>
        <taxon>Vibrio</taxon>
    </lineage>
</organism>
<dbReference type="InterPro" id="IPR035680">
    <property type="entry name" value="Clx_II_MBL"/>
</dbReference>
<gene>
    <name evidence="7 9" type="primary">gloB</name>
    <name evidence="9" type="ORF">VEZ01S_01_00980</name>
</gene>
<evidence type="ECO:0000313" key="9">
    <source>
        <dbReference type="EMBL" id="GAD78319.1"/>
    </source>
</evidence>
<feature type="binding site" evidence="7">
    <location>
        <position position="111"/>
    </location>
    <ligand>
        <name>Zn(2+)</name>
        <dbReference type="ChEBI" id="CHEBI:29105"/>
        <label>1</label>
    </ligand>
</feature>
<dbReference type="Pfam" id="PF00753">
    <property type="entry name" value="Lactamase_B"/>
    <property type="match status" value="1"/>
</dbReference>
<keyword evidence="10" id="KW-1185">Reference proteome</keyword>
<dbReference type="RefSeq" id="WP_021712043.1">
    <property type="nucleotide sequence ID" value="NZ_BATM01000001.1"/>
</dbReference>
<dbReference type="InterPro" id="IPR017782">
    <property type="entry name" value="Hydroxyacylglutathione_Hdrlase"/>
</dbReference>
<feature type="binding site" evidence="7">
    <location>
        <position position="59"/>
    </location>
    <ligand>
        <name>Zn(2+)</name>
        <dbReference type="ChEBI" id="CHEBI:29105"/>
        <label>2</label>
    </ligand>
</feature>
<keyword evidence="4 7" id="KW-0479">Metal-binding</keyword>
<dbReference type="InterPro" id="IPR050110">
    <property type="entry name" value="Glyoxalase_II_hydrolase"/>
</dbReference>
<evidence type="ECO:0000256" key="6">
    <source>
        <dbReference type="ARBA" id="ARBA00022833"/>
    </source>
</evidence>
<dbReference type="HAMAP" id="MF_01374">
    <property type="entry name" value="Glyoxalase_2"/>
    <property type="match status" value="1"/>
</dbReference>
<evidence type="ECO:0000256" key="1">
    <source>
        <dbReference type="ARBA" id="ARBA00001623"/>
    </source>
</evidence>
<dbReference type="GO" id="GO:0004416">
    <property type="term" value="F:hydroxyacylglutathione hydrolase activity"/>
    <property type="evidence" value="ECO:0007669"/>
    <property type="project" value="UniProtKB-UniRule"/>
</dbReference>
<sequence length="252" mass="27982">MLVVKSIPAFNDNYIWLIHNNQGQCAIVDPGDATPVLAYLKEHDLQLTTILLTHHHSDHIGGVSELKREFPEVTIVGPKKDAVAGLTHSVGSGQQLELFGEHFLVLDLPGHTLGHIGFVGDGKLFCGDVLFSAGCGRVFEGTPAQMWQSLQKLASLPVETEVYSAHEYTSNNLSFAMAIEPSNPQLQIYREKVNQLRAHQKPTLPTTIEQEKWINPFLRVDIPEVINSVAHKTDDLTPEGVFTALRKWKDSF</sequence>
<evidence type="ECO:0000256" key="7">
    <source>
        <dbReference type="HAMAP-Rule" id="MF_01374"/>
    </source>
</evidence>
<dbReference type="Proteomes" id="UP000016562">
    <property type="component" value="Unassembled WGS sequence"/>
</dbReference>
<evidence type="ECO:0000256" key="3">
    <source>
        <dbReference type="ARBA" id="ARBA00006759"/>
    </source>
</evidence>
<dbReference type="SMART" id="SM00849">
    <property type="entry name" value="Lactamase_B"/>
    <property type="match status" value="1"/>
</dbReference>
<feature type="domain" description="Metallo-beta-lactamase" evidence="8">
    <location>
        <begin position="12"/>
        <end position="166"/>
    </location>
</feature>
<dbReference type="SUPFAM" id="SSF56281">
    <property type="entry name" value="Metallo-hydrolase/oxidoreductase"/>
    <property type="match status" value="1"/>
</dbReference>
<dbReference type="UniPathway" id="UPA00619">
    <property type="reaction ID" value="UER00676"/>
</dbReference>
<dbReference type="PANTHER" id="PTHR43705:SF1">
    <property type="entry name" value="HYDROXYACYLGLUTATHIONE HYDROLASE GLOB"/>
    <property type="match status" value="1"/>
</dbReference>
<dbReference type="InterPro" id="IPR036866">
    <property type="entry name" value="RibonucZ/Hydroxyglut_hydro"/>
</dbReference>
<dbReference type="GO" id="GO:0046872">
    <property type="term" value="F:metal ion binding"/>
    <property type="evidence" value="ECO:0007669"/>
    <property type="project" value="UniProtKB-KW"/>
</dbReference>
<proteinExistence type="inferred from homology"/>
<comment type="subunit">
    <text evidence="7">Monomer.</text>
</comment>
<dbReference type="InterPro" id="IPR001279">
    <property type="entry name" value="Metallo-B-lactamas"/>
</dbReference>
<evidence type="ECO:0000256" key="2">
    <source>
        <dbReference type="ARBA" id="ARBA00004963"/>
    </source>
</evidence>
<feature type="binding site" evidence="7">
    <location>
        <position position="166"/>
    </location>
    <ligand>
        <name>Zn(2+)</name>
        <dbReference type="ChEBI" id="CHEBI:29105"/>
        <label>2</label>
    </ligand>
</feature>
<comment type="catalytic activity">
    <reaction evidence="1 7">
        <text>an S-(2-hydroxyacyl)glutathione + H2O = a 2-hydroxy carboxylate + glutathione + H(+)</text>
        <dbReference type="Rhea" id="RHEA:21864"/>
        <dbReference type="ChEBI" id="CHEBI:15377"/>
        <dbReference type="ChEBI" id="CHEBI:15378"/>
        <dbReference type="ChEBI" id="CHEBI:57925"/>
        <dbReference type="ChEBI" id="CHEBI:58896"/>
        <dbReference type="ChEBI" id="CHEBI:71261"/>
        <dbReference type="EC" id="3.1.2.6"/>
    </reaction>
</comment>